<gene>
    <name evidence="1" type="ORF">APR42_13710</name>
</gene>
<reference evidence="1" key="1">
    <citation type="submission" date="2015-10" db="EMBL/GenBank/DDBJ databases">
        <title>Draft genome sequence of Salegentibacter mishustinae KCTC 12263.</title>
        <authorList>
            <person name="Lin W."/>
            <person name="Zheng Q."/>
        </authorList>
    </citation>
    <scope>NUCLEOTIDE SEQUENCE [LARGE SCALE GENOMIC DNA]</scope>
    <source>
        <strain evidence="1">KCTC 12263</strain>
    </source>
</reference>
<dbReference type="AlphaFoldDB" id="A0A0Q9ZB30"/>
<name>A0A0Q9ZB30_9FLAO</name>
<protein>
    <submittedName>
        <fullName evidence="1">Uncharacterized protein</fullName>
    </submittedName>
</protein>
<evidence type="ECO:0000313" key="1">
    <source>
        <dbReference type="EMBL" id="KRG30237.1"/>
    </source>
</evidence>
<organism evidence="1 2">
    <name type="scientific">Salegentibacter mishustinae</name>
    <dbReference type="NCBI Taxonomy" id="270918"/>
    <lineage>
        <taxon>Bacteria</taxon>
        <taxon>Pseudomonadati</taxon>
        <taxon>Bacteroidota</taxon>
        <taxon>Flavobacteriia</taxon>
        <taxon>Flavobacteriales</taxon>
        <taxon>Flavobacteriaceae</taxon>
        <taxon>Salegentibacter</taxon>
    </lineage>
</organism>
<dbReference type="Proteomes" id="UP000051643">
    <property type="component" value="Unassembled WGS sequence"/>
</dbReference>
<dbReference type="EMBL" id="LKTP01000002">
    <property type="protein sequence ID" value="KRG30237.1"/>
    <property type="molecule type" value="Genomic_DNA"/>
</dbReference>
<accession>A0A0Q9ZB30</accession>
<evidence type="ECO:0000313" key="2">
    <source>
        <dbReference type="Proteomes" id="UP000051643"/>
    </source>
</evidence>
<comment type="caution">
    <text evidence="1">The sequence shown here is derived from an EMBL/GenBank/DDBJ whole genome shotgun (WGS) entry which is preliminary data.</text>
</comment>
<dbReference type="OrthoDB" id="1466422at2"/>
<proteinExistence type="predicted"/>
<keyword evidence="2" id="KW-1185">Reference proteome</keyword>
<dbReference type="STRING" id="270918.APR42_13710"/>
<sequence>MRLAIQLLLWVVIIGLAYLTFNAVYEPIQFNKIKEKRYAKVVENLKDIRDAELAHKEVVGTFEDDFDKLVKFLDTAEFAITQRRDTTVLDEEYKKQYGVDEYIEKVIVDTLGFVPVKDSLFDGDRERYTNMINVPVEGVDAKFELDAGSIKKGQTDIPVFRARVAKSVVLQGLDRELILQQNQVQSVDDINGRYINVGSMEEVNTKGNWPTQYGDE</sequence>
<dbReference type="RefSeq" id="WP_057480845.1">
    <property type="nucleotide sequence ID" value="NZ_BMWR01000006.1"/>
</dbReference>